<dbReference type="GO" id="GO:0019915">
    <property type="term" value="P:lipid storage"/>
    <property type="evidence" value="ECO:0007669"/>
    <property type="project" value="TreeGrafter"/>
</dbReference>
<feature type="region of interest" description="Disordered" evidence="5">
    <location>
        <begin position="223"/>
        <end position="243"/>
    </location>
</feature>
<dbReference type="EMBL" id="CAJFCJ010000006">
    <property type="protein sequence ID" value="CAD5116395.1"/>
    <property type="molecule type" value="Genomic_DNA"/>
</dbReference>
<keyword evidence="3" id="KW-0551">Lipid droplet</keyword>
<dbReference type="PANTHER" id="PTHR14024:SF49">
    <property type="entry name" value="LIPID STORAGE DROPLETS SURFACE-BINDING PROTEIN 1"/>
    <property type="match status" value="1"/>
</dbReference>
<comment type="caution">
    <text evidence="6">The sequence shown here is derived from an EMBL/GenBank/DDBJ whole genome shotgun (WGS) entry which is preliminary data.</text>
</comment>
<organism evidence="6 7">
    <name type="scientific">Dimorphilus gyrociliatus</name>
    <dbReference type="NCBI Taxonomy" id="2664684"/>
    <lineage>
        <taxon>Eukaryota</taxon>
        <taxon>Metazoa</taxon>
        <taxon>Spiralia</taxon>
        <taxon>Lophotrochozoa</taxon>
        <taxon>Annelida</taxon>
        <taxon>Polychaeta</taxon>
        <taxon>Polychaeta incertae sedis</taxon>
        <taxon>Dinophilidae</taxon>
        <taxon>Dimorphilus</taxon>
    </lineage>
</organism>
<comment type="similarity">
    <text evidence="2 4">Belongs to the perilipin family.</text>
</comment>
<evidence type="ECO:0000313" key="7">
    <source>
        <dbReference type="Proteomes" id="UP000549394"/>
    </source>
</evidence>
<evidence type="ECO:0000256" key="1">
    <source>
        <dbReference type="ARBA" id="ARBA00004502"/>
    </source>
</evidence>
<dbReference type="Pfam" id="PF03036">
    <property type="entry name" value="Perilipin"/>
    <property type="match status" value="2"/>
</dbReference>
<evidence type="ECO:0000256" key="5">
    <source>
        <dbReference type="SAM" id="MobiDB-lite"/>
    </source>
</evidence>
<dbReference type="GO" id="GO:0010890">
    <property type="term" value="P:positive regulation of triglyceride storage"/>
    <property type="evidence" value="ECO:0007669"/>
    <property type="project" value="TreeGrafter"/>
</dbReference>
<protein>
    <submittedName>
        <fullName evidence="6">DgyrCDS5289</fullName>
    </submittedName>
</protein>
<reference evidence="6 7" key="1">
    <citation type="submission" date="2020-08" db="EMBL/GenBank/DDBJ databases">
        <authorList>
            <person name="Hejnol A."/>
        </authorList>
    </citation>
    <scope>NUCLEOTIDE SEQUENCE [LARGE SCALE GENOMIC DNA]</scope>
</reference>
<evidence type="ECO:0000256" key="2">
    <source>
        <dbReference type="ARBA" id="ARBA00006311"/>
    </source>
</evidence>
<sequence>MPSDGQSYVIFQRVGTLPVVASAFGSISTFYQRTKDSSSIVRFTLEKAETGVSAVAKTAAPVVNKLEKPICKLDDYACSKLDVIEEKYPIIKAAPNELISETYKAYGVVRKYGADKLGSFIPRVDPVLAYADKTVDYYMPAEESDIQEPKEKSDEIVKTKDRVAAISSKVRQRMFLRAMNQVKSVKKRSQDAVDRLTHTVNLIEYAKAFDGKVRHVWSEIQKDEETDKKEDEEKTEKKENETNTTSKVIEKRIIVTCRQIRRTVTWFSPTQFVPSSVYVPFEKTRKVTDDFVLSLLKTLRMDELPHKVLQNSKDGLVKVHENLSYVTDYVLHFIIPYYNMENVNQMGDIDYRPELNGYAYTEIRYVPVQ</sequence>
<dbReference type="SUPFAM" id="SSF109775">
    <property type="entry name" value="Mannose-6-phosphate receptor binding protein 1 (Tip47), C-terminal domain"/>
    <property type="match status" value="1"/>
</dbReference>
<dbReference type="PIRSF" id="PIRSF036881">
    <property type="entry name" value="PAT"/>
    <property type="match status" value="1"/>
</dbReference>
<dbReference type="PANTHER" id="PTHR14024">
    <property type="entry name" value="PERILIPIN"/>
    <property type="match status" value="1"/>
</dbReference>
<dbReference type="GO" id="GO:0005811">
    <property type="term" value="C:lipid droplet"/>
    <property type="evidence" value="ECO:0007669"/>
    <property type="project" value="UniProtKB-SubCell"/>
</dbReference>
<dbReference type="Proteomes" id="UP000549394">
    <property type="component" value="Unassembled WGS sequence"/>
</dbReference>
<dbReference type="Gene3D" id="1.20.120.340">
    <property type="entry name" value="Flagellar protein FliS"/>
    <property type="match status" value="1"/>
</dbReference>
<dbReference type="AlphaFoldDB" id="A0A7I8VJE2"/>
<accession>A0A7I8VJE2</accession>
<dbReference type="InterPro" id="IPR004279">
    <property type="entry name" value="Perilipin"/>
</dbReference>
<comment type="subcellular location">
    <subcellularLocation>
        <location evidence="1">Lipid droplet</location>
    </subcellularLocation>
</comment>
<keyword evidence="7" id="KW-1185">Reference proteome</keyword>
<evidence type="ECO:0000313" key="6">
    <source>
        <dbReference type="EMBL" id="CAD5116395.1"/>
    </source>
</evidence>
<dbReference type="OrthoDB" id="376826at2759"/>
<evidence type="ECO:0000256" key="4">
    <source>
        <dbReference type="PIRNR" id="PIRNR036881"/>
    </source>
</evidence>
<gene>
    <name evidence="6" type="ORF">DGYR_LOCUS5032</name>
</gene>
<dbReference type="GO" id="GO:0005829">
    <property type="term" value="C:cytosol"/>
    <property type="evidence" value="ECO:0007669"/>
    <property type="project" value="TreeGrafter"/>
</dbReference>
<evidence type="ECO:0000256" key="3">
    <source>
        <dbReference type="ARBA" id="ARBA00022677"/>
    </source>
</evidence>
<proteinExistence type="inferred from homology"/>
<name>A0A7I8VJE2_9ANNE</name>
<feature type="compositionally biased region" description="Basic and acidic residues" evidence="5">
    <location>
        <begin position="223"/>
        <end position="241"/>
    </location>
</feature>